<reference evidence="1 2" key="1">
    <citation type="submission" date="2021-03" db="EMBL/GenBank/DDBJ databases">
        <title>Genomic Encyclopedia of Type Strains, Phase IV (KMG-IV): sequencing the most valuable type-strain genomes for metagenomic binning, comparative biology and taxonomic classification.</title>
        <authorList>
            <person name="Goeker M."/>
        </authorList>
    </citation>
    <scope>NUCLEOTIDE SEQUENCE [LARGE SCALE GENOMIC DNA]</scope>
    <source>
        <strain evidence="1 2">DSM 14349</strain>
    </source>
</reference>
<accession>A0ABS4FN55</accession>
<dbReference type="EMBL" id="JAGGKG010000001">
    <property type="protein sequence ID" value="MBP1903763.1"/>
    <property type="molecule type" value="Genomic_DNA"/>
</dbReference>
<dbReference type="RefSeq" id="WP_210087425.1">
    <property type="nucleotide sequence ID" value="NZ_JAGGKG010000001.1"/>
</dbReference>
<keyword evidence="2" id="KW-1185">Reference proteome</keyword>
<organism evidence="1 2">
    <name type="scientific">Paenibacillus turicensis</name>
    <dbReference type="NCBI Taxonomy" id="160487"/>
    <lineage>
        <taxon>Bacteria</taxon>
        <taxon>Bacillati</taxon>
        <taxon>Bacillota</taxon>
        <taxon>Bacilli</taxon>
        <taxon>Bacillales</taxon>
        <taxon>Paenibacillaceae</taxon>
        <taxon>Paenibacillus</taxon>
    </lineage>
</organism>
<evidence type="ECO:0000313" key="1">
    <source>
        <dbReference type="EMBL" id="MBP1903763.1"/>
    </source>
</evidence>
<dbReference type="Proteomes" id="UP001519272">
    <property type="component" value="Unassembled WGS sequence"/>
</dbReference>
<proteinExistence type="predicted"/>
<protein>
    <submittedName>
        <fullName evidence="1">Uncharacterized protein</fullName>
    </submittedName>
</protein>
<evidence type="ECO:0000313" key="2">
    <source>
        <dbReference type="Proteomes" id="UP001519272"/>
    </source>
</evidence>
<gene>
    <name evidence="1" type="ORF">J2Z32_000375</name>
</gene>
<name>A0ABS4FN55_9BACL</name>
<sequence>MIKSLLFSMLLYPSPTITFTTEETRQYDQLLAAMQENEILIDYNLPYPKYRFLHYLSLQGNYIFHGSNHLNIASFEPRQQTLYNNEITSAIFATTEPLWSMFYAVFNKEKMIGNFRNGCIIGRNKKYHFYSLSKSTFDTDPWTEGMLYVLPRGAFHRSGESSGEAVAEKLQFDEWISLAPVSPKWKLKIAPADFYFLDKVAIHPDNEALWKSWLLYKVRVRTRLRSQ</sequence>
<comment type="caution">
    <text evidence="1">The sequence shown here is derived from an EMBL/GenBank/DDBJ whole genome shotgun (WGS) entry which is preliminary data.</text>
</comment>